<dbReference type="InterPro" id="IPR022385">
    <property type="entry name" value="Rhs_assc_core"/>
</dbReference>
<feature type="domain" description="DUF6531" evidence="2">
    <location>
        <begin position="350"/>
        <end position="426"/>
    </location>
</feature>
<sequence>MSDGKYLAARETDVLLHTSLLADFVSGVVKGAIYAAAGAVACAAMAVTFPASLVVGAAVGLSVGFVFGEAVDAVADTVASWFPPSEDGIIVTGSSNVRTKKLAAARAAGKIEREALLSMIAYDKENPPKGKAEQIAEGILQKGLTLLKWTTPAGALISAYEGLNADKGAAAQQPTNPPPANENPAAKPGFWASVGNSIMSPVVAGAHPKASPADMDKITCKKWHFNDGGLYLAEGSKRVQINSQPACRKDDRSTCEAKIAPKQEGSKVRIGGDSVVVRDIHSGKNPFASMAGEIVGGILVGLAAAGRQAVMTCLKSAACDLLIDTAVTAVTTVGSAAIGEAISRATSSNNPVHYAKGSKILADDAELDFVLEGQIPLYWQRMYNSQNERQGMLGTGWSLPFEFSLEIRDQQGEEAIFYIDRSGRELGLGVLLKGMSARYIDEGFTLYRSAYNQFLLQTDFGLYYLFEEHPLKANHFRLLQQLDRHENRLDYHYDQEGRLRQIIDDAQQLQVAFSYDPLLSRLTQVKQIIYRQQERVEKSLVQYHYNTQGELIRVSDADEIITRRYAYDPDHHLMVSHGYATGLTAHYRYQLFPALGDEAAHYRVVAHTLQDGDVVLESMRFNYDLALKQVEVVEDGKGSSYRRWGENYLIRDFVDEMDNIWQFEWNSADKLTRVTDPDNNAWLFEYDLYGNLAHSVDPEGQKTHTKWDEDFAYPLIRVMPNGGKWYYRYNDKGDLVSLTDPLGMETLFAYDGAGNRIYQRDAKNNETHYSYNARGQLLSQIDCSGNVTRFIYDDFGQLSTAQNALQQTDHFVISPGGKLLERVLANGATRQYHYNTAGLLSQIGENGDIRTRYRYNARGQVVEQSNSGKALRLEYDNYGRLSALYNEKGEPYRFQYNVLDALVREERLDGTARRMAYNRLGFLIKETLLGRDGGTLDTTLVRDKVGRLVRKEQADYRTEYAYPARELHIRHIRQSDYQLALSENREPDYQKLVFHFDAIGQLTGEHNHNGQYRYEYDELGNLVKTAFPDKSELQHFYYGSGHLLQSKFTRGAQQYLLAEYTRDNLHREMSRTQGALTEFTEYDALGRITAKLSRASSTGNVFRAKIARHYQYNRQNQLQTMKLTLGQGEGIFDYGETETVDYQYDEAGQVLARYAGVGPETFRYDAAGNLLDNTPVAWGNQVEQAGHFHYAYDEFGRMCRRTNRLNGQEQHFHYDSDSRVTAVAFTRHPRYKRVSYDYDALGRRIAKTLEFSSPYEADRRTEFHWQGMRLCGEQAANQALSYYFYHEGSYTPLARFDCNEEDDKAAEPGDLWFMHAEANGMPLLLSDRDGNTVWQSLNSGLFGKVKREKSTLSPYVARQNLRFAGQYYDEETGLHYNTFRYYDPECGRFTQPDPIGLAGGINLYQYAPNPLMWVDPLGLNVYEVGSYTDLRDIVKGGNTGLDAHHAGQKAIMKDLVEGYDPKTGPSILVPKEGHTISKDGVGIVSRSKINPATGKPFTNARDLLARDVFELRRVYPDIPNSALQDLIAKNKEMYPEMRKSKPNGKAGC</sequence>
<dbReference type="InterPro" id="IPR031325">
    <property type="entry name" value="RHS_repeat"/>
</dbReference>
<evidence type="ECO:0000256" key="1">
    <source>
        <dbReference type="ARBA" id="ARBA00022737"/>
    </source>
</evidence>
<dbReference type="InterPro" id="IPR045351">
    <property type="entry name" value="DUF6531"/>
</dbReference>
<evidence type="ECO:0000259" key="2">
    <source>
        <dbReference type="Pfam" id="PF20148"/>
    </source>
</evidence>
<dbReference type="PANTHER" id="PTHR32305:SF15">
    <property type="entry name" value="PROTEIN RHSA-RELATED"/>
    <property type="match status" value="1"/>
</dbReference>
<organism evidence="4 5">
    <name type="scientific">Enterobacillus tribolii</name>
    <dbReference type="NCBI Taxonomy" id="1487935"/>
    <lineage>
        <taxon>Bacteria</taxon>
        <taxon>Pseudomonadati</taxon>
        <taxon>Pseudomonadota</taxon>
        <taxon>Gammaproteobacteria</taxon>
        <taxon>Enterobacterales</taxon>
        <taxon>Hafniaceae</taxon>
        <taxon>Enterobacillus</taxon>
    </lineage>
</organism>
<dbReference type="RefSeq" id="WP_115459508.1">
    <property type="nucleotide sequence ID" value="NZ_QRAP01000008.1"/>
</dbReference>
<dbReference type="InterPro" id="IPR006530">
    <property type="entry name" value="YD"/>
</dbReference>
<evidence type="ECO:0000313" key="4">
    <source>
        <dbReference type="EMBL" id="RDK87739.1"/>
    </source>
</evidence>
<dbReference type="Gene3D" id="2.60.200.60">
    <property type="match status" value="1"/>
</dbReference>
<dbReference type="Gene3D" id="2.180.10.10">
    <property type="entry name" value="RHS repeat-associated core"/>
    <property type="match status" value="3"/>
</dbReference>
<dbReference type="InterPro" id="IPR050708">
    <property type="entry name" value="T6SS_VgrG/RHS"/>
</dbReference>
<comment type="caution">
    <text evidence="4">The sequence shown here is derived from an EMBL/GenBank/DDBJ whole genome shotgun (WGS) entry which is preliminary data.</text>
</comment>
<protein>
    <submittedName>
        <fullName evidence="4">RHS repeat-associated protein</fullName>
    </submittedName>
</protein>
<dbReference type="PANTHER" id="PTHR32305">
    <property type="match status" value="1"/>
</dbReference>
<gene>
    <name evidence="4" type="ORF">C8D90_1086</name>
</gene>
<dbReference type="NCBIfam" id="TIGR01643">
    <property type="entry name" value="YD_repeat_2x"/>
    <property type="match status" value="5"/>
</dbReference>
<name>A0A370QHD1_9GAMM</name>
<dbReference type="Pfam" id="PF05593">
    <property type="entry name" value="RHS_repeat"/>
    <property type="match status" value="3"/>
</dbReference>
<keyword evidence="1" id="KW-0677">Repeat</keyword>
<dbReference type="OrthoDB" id="6043530at2"/>
<keyword evidence="5" id="KW-1185">Reference proteome</keyword>
<dbReference type="InterPro" id="IPR056823">
    <property type="entry name" value="TEN-like_YD-shell"/>
</dbReference>
<dbReference type="Proteomes" id="UP000254848">
    <property type="component" value="Unassembled WGS sequence"/>
</dbReference>
<accession>A0A370QHD1</accession>
<feature type="domain" description="Teneurin-like YD-shell" evidence="3">
    <location>
        <begin position="1136"/>
        <end position="1248"/>
    </location>
</feature>
<evidence type="ECO:0000313" key="5">
    <source>
        <dbReference type="Proteomes" id="UP000254848"/>
    </source>
</evidence>
<evidence type="ECO:0000259" key="3">
    <source>
        <dbReference type="Pfam" id="PF25023"/>
    </source>
</evidence>
<dbReference type="EMBL" id="QRAP01000008">
    <property type="protein sequence ID" value="RDK87739.1"/>
    <property type="molecule type" value="Genomic_DNA"/>
</dbReference>
<proteinExistence type="predicted"/>
<reference evidence="4 5" key="1">
    <citation type="submission" date="2018-07" db="EMBL/GenBank/DDBJ databases">
        <title>Genomic Encyclopedia of Type Strains, Phase IV (KMG-IV): sequencing the most valuable type-strain genomes for metagenomic binning, comparative biology and taxonomic classification.</title>
        <authorList>
            <person name="Goeker M."/>
        </authorList>
    </citation>
    <scope>NUCLEOTIDE SEQUENCE [LARGE SCALE GENOMIC DNA]</scope>
    <source>
        <strain evidence="4 5">DSM 103736</strain>
    </source>
</reference>
<dbReference type="Pfam" id="PF25023">
    <property type="entry name" value="TEN_YD-shell"/>
    <property type="match status" value="2"/>
</dbReference>
<dbReference type="Pfam" id="PF20148">
    <property type="entry name" value="DUF6531"/>
    <property type="match status" value="1"/>
</dbReference>
<feature type="domain" description="Teneurin-like YD-shell" evidence="3">
    <location>
        <begin position="761"/>
        <end position="898"/>
    </location>
</feature>
<dbReference type="NCBIfam" id="TIGR03696">
    <property type="entry name" value="Rhs_assc_core"/>
    <property type="match status" value="1"/>
</dbReference>